<dbReference type="InterPro" id="IPR036388">
    <property type="entry name" value="WH-like_DNA-bd_sf"/>
</dbReference>
<evidence type="ECO:0000313" key="2">
    <source>
        <dbReference type="EMBL" id="GAA2440241.1"/>
    </source>
</evidence>
<evidence type="ECO:0000313" key="3">
    <source>
        <dbReference type="Proteomes" id="UP001500460"/>
    </source>
</evidence>
<protein>
    <recommendedName>
        <fullName evidence="4">Regulatory protein</fullName>
    </recommendedName>
</protein>
<dbReference type="InterPro" id="IPR036390">
    <property type="entry name" value="WH_DNA-bd_sf"/>
</dbReference>
<feature type="region of interest" description="Disordered" evidence="1">
    <location>
        <begin position="51"/>
        <end position="109"/>
    </location>
</feature>
<evidence type="ECO:0008006" key="4">
    <source>
        <dbReference type="Google" id="ProtNLM"/>
    </source>
</evidence>
<proteinExistence type="predicted"/>
<dbReference type="Proteomes" id="UP001500460">
    <property type="component" value="Unassembled WGS sequence"/>
</dbReference>
<comment type="caution">
    <text evidence="2">The sequence shown here is derived from an EMBL/GenBank/DDBJ whole genome shotgun (WGS) entry which is preliminary data.</text>
</comment>
<dbReference type="EMBL" id="BAAATK010000019">
    <property type="protein sequence ID" value="GAA2440241.1"/>
    <property type="molecule type" value="Genomic_DNA"/>
</dbReference>
<keyword evidence="3" id="KW-1185">Reference proteome</keyword>
<gene>
    <name evidence="2" type="ORF">GCM10010421_33250</name>
</gene>
<accession>A0ABP5X211</accession>
<dbReference type="Gene3D" id="1.10.10.10">
    <property type="entry name" value="Winged helix-like DNA-binding domain superfamily/Winged helix DNA-binding domain"/>
    <property type="match status" value="1"/>
</dbReference>
<evidence type="ECO:0000256" key="1">
    <source>
        <dbReference type="SAM" id="MobiDB-lite"/>
    </source>
</evidence>
<organism evidence="2 3">
    <name type="scientific">Streptomyces glaucus</name>
    <dbReference type="NCBI Taxonomy" id="284029"/>
    <lineage>
        <taxon>Bacteria</taxon>
        <taxon>Bacillati</taxon>
        <taxon>Actinomycetota</taxon>
        <taxon>Actinomycetes</taxon>
        <taxon>Kitasatosporales</taxon>
        <taxon>Streptomycetaceae</taxon>
        <taxon>Streptomyces</taxon>
    </lineage>
</organism>
<feature type="compositionally biased region" description="Basic residues" evidence="1">
    <location>
        <begin position="93"/>
        <end position="105"/>
    </location>
</feature>
<feature type="region of interest" description="Disordered" evidence="1">
    <location>
        <begin position="1"/>
        <end position="29"/>
    </location>
</feature>
<name>A0ABP5X211_9ACTN</name>
<sequence>MPSKSAGATVRSRYMEQAASDLEENRREQQELIRRLETLREEEALLKGILDLAEHPSAVPEQARDEEPAGPARTPPGAVTPPAPAQRSDTATRKRRGARTRRPPAGRRPLLRDLLLGLLAGHEEPCSAAELREELLRAHPDRMPTPQVVRNTLEGLVAKGLIRRHKQKRSVLYTVVAPDGRDGTGGDDGAAHGTG</sequence>
<dbReference type="SUPFAM" id="SSF46785">
    <property type="entry name" value="Winged helix' DNA-binding domain"/>
    <property type="match status" value="1"/>
</dbReference>
<reference evidence="3" key="1">
    <citation type="journal article" date="2019" name="Int. J. Syst. Evol. Microbiol.">
        <title>The Global Catalogue of Microorganisms (GCM) 10K type strain sequencing project: providing services to taxonomists for standard genome sequencing and annotation.</title>
        <authorList>
            <consortium name="The Broad Institute Genomics Platform"/>
            <consortium name="The Broad Institute Genome Sequencing Center for Infectious Disease"/>
            <person name="Wu L."/>
            <person name="Ma J."/>
        </authorList>
    </citation>
    <scope>NUCLEOTIDE SEQUENCE [LARGE SCALE GENOMIC DNA]</scope>
    <source>
        <strain evidence="3">JCM 6922</strain>
    </source>
</reference>